<evidence type="ECO:0000256" key="2">
    <source>
        <dbReference type="ARBA" id="ARBA00022723"/>
    </source>
</evidence>
<keyword evidence="4" id="KW-0560">Oxidoreductase</keyword>
<keyword evidence="5" id="KW-0408">Iron</keyword>
<evidence type="ECO:0000256" key="3">
    <source>
        <dbReference type="ARBA" id="ARBA00022964"/>
    </source>
</evidence>
<proteinExistence type="predicted"/>
<keyword evidence="2" id="KW-0479">Metal-binding</keyword>
<sequence>MTSPKATSASIEVRAGRSAPLGMPPARFLRDYWQKRPLLVRGAFDGLRNPVAPEDLAGLACEELALSRIVVHDPRRDRWTLRNGPFAERDFASLPKTHWTLLVQDVDKWDADVAALLPPFSFLPSWRVDDVMISYAEDGGSVGAHVDQYDVFLLQGLGRRRWQISVDPSAPAELRDDAELRLLRRFEPTHEWILEPGDLLYLPPGVPHHGVALGACMTYSIGMRAPSQAELLVDFAETLAEGLPENARLSDPDLAPARGDGEIDDAAIARVTAAMPWLWIDADSKKEKRTGGDDGGSGTVDASLLRTWFGRFITRYRSAQTAAPNPRALSDAVFARAIGRNARVRRNPWSRCAWTRTGRGARLFVAGEAHDCSIAFARLICARAEFACADVPGTAVDRAALRALVDAGHLAFLRAGRGERP</sequence>
<dbReference type="SUPFAM" id="SSF51197">
    <property type="entry name" value="Clavaminate synthase-like"/>
    <property type="match status" value="1"/>
</dbReference>
<dbReference type="RefSeq" id="WP_380022554.1">
    <property type="nucleotide sequence ID" value="NZ_JBHSHD010000016.1"/>
</dbReference>
<organism evidence="7 8">
    <name type="scientific">Dokdonella ginsengisoli</name>
    <dbReference type="NCBI Taxonomy" id="363846"/>
    <lineage>
        <taxon>Bacteria</taxon>
        <taxon>Pseudomonadati</taxon>
        <taxon>Pseudomonadota</taxon>
        <taxon>Gammaproteobacteria</taxon>
        <taxon>Lysobacterales</taxon>
        <taxon>Rhodanobacteraceae</taxon>
        <taxon>Dokdonella</taxon>
    </lineage>
</organism>
<dbReference type="PANTHER" id="PTHR13096">
    <property type="entry name" value="MINA53 MYC INDUCED NUCLEAR ANTIGEN"/>
    <property type="match status" value="1"/>
</dbReference>
<dbReference type="PROSITE" id="PS51184">
    <property type="entry name" value="JMJC"/>
    <property type="match status" value="1"/>
</dbReference>
<dbReference type="InterPro" id="IPR046799">
    <property type="entry name" value="ROXA-like_wH"/>
</dbReference>
<dbReference type="Gene3D" id="2.60.120.650">
    <property type="entry name" value="Cupin"/>
    <property type="match status" value="1"/>
</dbReference>
<accession>A0ABV9R386</accession>
<comment type="caution">
    <text evidence="7">The sequence shown here is derived from an EMBL/GenBank/DDBJ whole genome shotgun (WGS) entry which is preliminary data.</text>
</comment>
<dbReference type="Pfam" id="PF20514">
    <property type="entry name" value="WHD_ROXA"/>
    <property type="match status" value="1"/>
</dbReference>
<evidence type="ECO:0000259" key="6">
    <source>
        <dbReference type="PROSITE" id="PS51184"/>
    </source>
</evidence>
<dbReference type="Proteomes" id="UP001595886">
    <property type="component" value="Unassembled WGS sequence"/>
</dbReference>
<evidence type="ECO:0000256" key="1">
    <source>
        <dbReference type="ARBA" id="ARBA00001954"/>
    </source>
</evidence>
<comment type="cofactor">
    <cofactor evidence="1">
        <name>Fe(2+)</name>
        <dbReference type="ChEBI" id="CHEBI:29033"/>
    </cofactor>
</comment>
<evidence type="ECO:0000256" key="5">
    <source>
        <dbReference type="ARBA" id="ARBA00023004"/>
    </source>
</evidence>
<dbReference type="InterPro" id="IPR003347">
    <property type="entry name" value="JmjC_dom"/>
</dbReference>
<dbReference type="Gene3D" id="3.40.366.30">
    <property type="entry name" value="50S ribosomal protein L16 arginine hydroxylase, Chain A, Domain 2"/>
    <property type="match status" value="1"/>
</dbReference>
<evidence type="ECO:0000313" key="7">
    <source>
        <dbReference type="EMBL" id="MFC4822274.1"/>
    </source>
</evidence>
<name>A0ABV9R386_9GAMM</name>
<gene>
    <name evidence="7" type="ORF">ACFO6Q_18250</name>
</gene>
<feature type="domain" description="JmjC" evidence="6">
    <location>
        <begin position="106"/>
        <end position="240"/>
    </location>
</feature>
<protein>
    <submittedName>
        <fullName evidence="7">JmjC domain-containing protein</fullName>
    </submittedName>
</protein>
<evidence type="ECO:0000256" key="4">
    <source>
        <dbReference type="ARBA" id="ARBA00023002"/>
    </source>
</evidence>
<keyword evidence="8" id="KW-1185">Reference proteome</keyword>
<dbReference type="InterPro" id="IPR039994">
    <property type="entry name" value="NO66-like"/>
</dbReference>
<dbReference type="SMART" id="SM00558">
    <property type="entry name" value="JmjC"/>
    <property type="match status" value="1"/>
</dbReference>
<keyword evidence="3" id="KW-0223">Dioxygenase</keyword>
<evidence type="ECO:0000313" key="8">
    <source>
        <dbReference type="Proteomes" id="UP001595886"/>
    </source>
</evidence>
<dbReference type="PANTHER" id="PTHR13096:SF8">
    <property type="entry name" value="RIBOSOMAL OXYGENASE 1"/>
    <property type="match status" value="1"/>
</dbReference>
<dbReference type="EMBL" id="JBHSHD010000016">
    <property type="protein sequence ID" value="MFC4822274.1"/>
    <property type="molecule type" value="Genomic_DNA"/>
</dbReference>
<reference evidence="8" key="1">
    <citation type="journal article" date="2019" name="Int. J. Syst. Evol. Microbiol.">
        <title>The Global Catalogue of Microorganisms (GCM) 10K type strain sequencing project: providing services to taxonomists for standard genome sequencing and annotation.</title>
        <authorList>
            <consortium name="The Broad Institute Genomics Platform"/>
            <consortium name="The Broad Institute Genome Sequencing Center for Infectious Disease"/>
            <person name="Wu L."/>
            <person name="Ma J."/>
        </authorList>
    </citation>
    <scope>NUCLEOTIDE SEQUENCE [LARGE SCALE GENOMIC DNA]</scope>
    <source>
        <strain evidence="8">CCUG 30340</strain>
    </source>
</reference>
<dbReference type="Pfam" id="PF08007">
    <property type="entry name" value="JmjC_2"/>
    <property type="match status" value="1"/>
</dbReference>